<evidence type="ECO:0000313" key="4">
    <source>
        <dbReference type="Proteomes" id="UP000570595"/>
    </source>
</evidence>
<feature type="signal peptide" evidence="1">
    <location>
        <begin position="1"/>
        <end position="21"/>
    </location>
</feature>
<sequence>MVLSKSLIVIKFCLLVYSTKGEVYRENELLYARVDSGAEFIFIPHQRIGVATIAASRRLALTKHKKVFRQKARSRGHDGERADVEAYDFIPYSWLSSGNQRATGARILRLKLGRTTGYLARVGGGQCFYDIKFSEPTFTGRRVTQDVVDELTEACIQGFTALKPSPGLSKLSGTYTGSRLDRSLEVRFSGGVVEDIDLLTEKPVREARLVTYHPLCNGMISLVGGGTGEPEGTVALMILKKSRGKEEATLGRWLLSWVIHDEEPLCNAEEHGRRNITRSTLFKWDHILPLDYNLKPKAKMD</sequence>
<dbReference type="Proteomes" id="UP000570595">
    <property type="component" value="Unassembled WGS sequence"/>
</dbReference>
<dbReference type="Proteomes" id="UP000572268">
    <property type="component" value="Unassembled WGS sequence"/>
</dbReference>
<evidence type="ECO:0000256" key="1">
    <source>
        <dbReference type="SAM" id="SignalP"/>
    </source>
</evidence>
<evidence type="ECO:0000313" key="2">
    <source>
        <dbReference type="EMBL" id="KAF4661385.1"/>
    </source>
</evidence>
<feature type="chain" id="PRO_5036400575" evidence="1">
    <location>
        <begin position="22"/>
        <end position="301"/>
    </location>
</feature>
<dbReference type="OrthoDB" id="10279424at2759"/>
<comment type="caution">
    <text evidence="3">The sequence shown here is derived from an EMBL/GenBank/DDBJ whole genome shotgun (WGS) entry which is preliminary data.</text>
</comment>
<organism evidence="3 5">
    <name type="scientific">Perkinsus olseni</name>
    <name type="common">Perkinsus atlanticus</name>
    <dbReference type="NCBI Taxonomy" id="32597"/>
    <lineage>
        <taxon>Eukaryota</taxon>
        <taxon>Sar</taxon>
        <taxon>Alveolata</taxon>
        <taxon>Perkinsozoa</taxon>
        <taxon>Perkinsea</taxon>
        <taxon>Perkinsida</taxon>
        <taxon>Perkinsidae</taxon>
        <taxon>Perkinsus</taxon>
    </lineage>
</organism>
<evidence type="ECO:0000313" key="5">
    <source>
        <dbReference type="Proteomes" id="UP000572268"/>
    </source>
</evidence>
<protein>
    <submittedName>
        <fullName evidence="3">Uncharacterized protein</fullName>
    </submittedName>
</protein>
<dbReference type="EMBL" id="JABAHT010000200">
    <property type="protein sequence ID" value="KAF4661385.1"/>
    <property type="molecule type" value="Genomic_DNA"/>
</dbReference>
<accession>A0A7J6M541</accession>
<keyword evidence="1" id="KW-0732">Signal</keyword>
<reference evidence="4 5" key="1">
    <citation type="submission" date="2020-04" db="EMBL/GenBank/DDBJ databases">
        <title>Perkinsus olseni comparative genomics.</title>
        <authorList>
            <person name="Bogema D.R."/>
        </authorList>
    </citation>
    <scope>NUCLEOTIDE SEQUENCE [LARGE SCALE GENOMIC DNA]</scope>
    <source>
        <strain evidence="2">ATCC PRA-179</strain>
        <strain evidence="3">ATCC PRA-31</strain>
    </source>
</reference>
<dbReference type="AlphaFoldDB" id="A0A7J6M541"/>
<proteinExistence type="predicted"/>
<name>A0A7J6M541_PEROL</name>
<dbReference type="EMBL" id="JABANN010000200">
    <property type="protein sequence ID" value="KAF4666627.1"/>
    <property type="molecule type" value="Genomic_DNA"/>
</dbReference>
<gene>
    <name evidence="3" type="ORF">FOL46_002996</name>
    <name evidence="2" type="ORF">FOZ61_003333</name>
</gene>
<evidence type="ECO:0000313" key="3">
    <source>
        <dbReference type="EMBL" id="KAF4666627.1"/>
    </source>
</evidence>